<evidence type="ECO:0000256" key="7">
    <source>
        <dbReference type="ARBA" id="ARBA00023242"/>
    </source>
</evidence>
<organism evidence="12 13">
    <name type="scientific">Crotalaria pallida</name>
    <name type="common">Smooth rattlebox</name>
    <name type="synonym">Crotalaria striata</name>
    <dbReference type="NCBI Taxonomy" id="3830"/>
    <lineage>
        <taxon>Eukaryota</taxon>
        <taxon>Viridiplantae</taxon>
        <taxon>Streptophyta</taxon>
        <taxon>Embryophyta</taxon>
        <taxon>Tracheophyta</taxon>
        <taxon>Spermatophyta</taxon>
        <taxon>Magnoliopsida</taxon>
        <taxon>eudicotyledons</taxon>
        <taxon>Gunneridae</taxon>
        <taxon>Pentapetalae</taxon>
        <taxon>rosids</taxon>
        <taxon>fabids</taxon>
        <taxon>Fabales</taxon>
        <taxon>Fabaceae</taxon>
        <taxon>Papilionoideae</taxon>
        <taxon>50 kb inversion clade</taxon>
        <taxon>genistoids sensu lato</taxon>
        <taxon>core genistoids</taxon>
        <taxon>Crotalarieae</taxon>
        <taxon>Crotalaria</taxon>
    </lineage>
</organism>
<keyword evidence="6" id="KW-0694">RNA-binding</keyword>
<dbReference type="EMBL" id="JAYWIO010000008">
    <property type="protein sequence ID" value="KAK7246132.1"/>
    <property type="molecule type" value="Genomic_DNA"/>
</dbReference>
<sequence length="561" mass="62988">MSSNLLLLPHLSLFLCLLFKNPSYTSLSTAPFWFIDSIPFMAGNNKNHKKKNKGSPRDPFFENDSRKKRKPNHHKVVEEDAEIESEEEEQDAFFSGDGENKSDDESVEMEEEETEAEARKRIANEYLKMVRDIAQKEKEQRDEDEDDDDDDDDESEGEGARDSLVALKLIKEQQEESGRIRRAIASRVQVAETSGGSGFRVLVKHRHSVTAVALSDDDSRGFSASKDGTIMHWDVNSGKCEKYKWPSDSVLKSHGVKEPQGKATKQSKHVLALAVTSDGRYLATGGLDRHVHLWDTRTREHIQAFPGHRGPVSSLTFRQGTSELFSGSFDRTVKIWNAEDRTYMNTLFGHQSEVVGIDCLRKERVLTVGRDRSMQLFKVHEESRLLFRSPASSLESCCFVNNEEFLSGSDDGSIELWTLLRKKPVYILRNAHALLTESRKSDQNDSERIPNGNLENGHHHPENHNCSSVFSWVSAITVCRNSDLAASGAGNGSVRLWSIENETKDIKPLHNVPLVGFVNSLAFAKSAEFLVAGVGQEPRLGRWGRTPEARNGIAILPLKLS</sequence>
<feature type="compositionally biased region" description="Basic and acidic residues" evidence="10">
    <location>
        <begin position="438"/>
        <end position="448"/>
    </location>
</feature>
<feature type="compositionally biased region" description="Basic and acidic residues" evidence="10">
    <location>
        <begin position="55"/>
        <end position="65"/>
    </location>
</feature>
<dbReference type="GO" id="GO:0032040">
    <property type="term" value="C:small-subunit processome"/>
    <property type="evidence" value="ECO:0007669"/>
    <property type="project" value="TreeGrafter"/>
</dbReference>
<dbReference type="PROSITE" id="PS50082">
    <property type="entry name" value="WD_REPEATS_2"/>
    <property type="match status" value="3"/>
</dbReference>
<dbReference type="GO" id="GO:0006364">
    <property type="term" value="P:rRNA processing"/>
    <property type="evidence" value="ECO:0007669"/>
    <property type="project" value="UniProtKB-KW"/>
</dbReference>
<keyword evidence="4 9" id="KW-0853">WD repeat</keyword>
<dbReference type="InterPro" id="IPR001680">
    <property type="entry name" value="WD40_rpt"/>
</dbReference>
<feature type="compositionally biased region" description="Acidic residues" evidence="10">
    <location>
        <begin position="79"/>
        <end position="91"/>
    </location>
</feature>
<proteinExistence type="inferred from homology"/>
<dbReference type="PRINTS" id="PR00320">
    <property type="entry name" value="GPROTEINBRPT"/>
</dbReference>
<keyword evidence="3" id="KW-0698">rRNA processing</keyword>
<reference evidence="12 13" key="1">
    <citation type="submission" date="2024-01" db="EMBL/GenBank/DDBJ databases">
        <title>The genomes of 5 underutilized Papilionoideae crops provide insights into root nodulation and disease resistanc.</title>
        <authorList>
            <person name="Yuan L."/>
        </authorList>
    </citation>
    <scope>NUCLEOTIDE SEQUENCE [LARGE SCALE GENOMIC DNA]</scope>
    <source>
        <strain evidence="12">ZHUSHIDOU_FW_LH</strain>
        <tissue evidence="12">Leaf</tissue>
    </source>
</reference>
<name>A0AAN9E6H9_CROPI</name>
<dbReference type="InterPro" id="IPR020472">
    <property type="entry name" value="WD40_PAC1"/>
</dbReference>
<dbReference type="SMART" id="SM00320">
    <property type="entry name" value="WD40"/>
    <property type="match status" value="6"/>
</dbReference>
<gene>
    <name evidence="12" type="ORF">RIF29_40991</name>
</gene>
<evidence type="ECO:0000256" key="6">
    <source>
        <dbReference type="ARBA" id="ARBA00022884"/>
    </source>
</evidence>
<dbReference type="AlphaFoldDB" id="A0AAN9E6H9"/>
<accession>A0AAN9E6H9</accession>
<dbReference type="PANTHER" id="PTHR19865">
    <property type="entry name" value="U3 SMALL NUCLEOLAR RNA INTERACTING PROTEIN 2"/>
    <property type="match status" value="1"/>
</dbReference>
<dbReference type="SUPFAM" id="SSF50978">
    <property type="entry name" value="WD40 repeat-like"/>
    <property type="match status" value="1"/>
</dbReference>
<feature type="compositionally biased region" description="Acidic residues" evidence="10">
    <location>
        <begin position="142"/>
        <end position="157"/>
    </location>
</feature>
<dbReference type="InterPro" id="IPR019775">
    <property type="entry name" value="WD40_repeat_CS"/>
</dbReference>
<dbReference type="CDD" id="cd00200">
    <property type="entry name" value="WD40"/>
    <property type="match status" value="1"/>
</dbReference>
<dbReference type="PANTHER" id="PTHR19865:SF0">
    <property type="entry name" value="U3 SMALL NUCLEOLAR RNA-INTERACTING PROTEIN 2"/>
    <property type="match status" value="1"/>
</dbReference>
<evidence type="ECO:0000313" key="12">
    <source>
        <dbReference type="EMBL" id="KAK7246132.1"/>
    </source>
</evidence>
<evidence type="ECO:0000256" key="8">
    <source>
        <dbReference type="ARBA" id="ARBA00023274"/>
    </source>
</evidence>
<feature type="region of interest" description="Disordered" evidence="10">
    <location>
        <begin position="438"/>
        <end position="460"/>
    </location>
</feature>
<dbReference type="InterPro" id="IPR015943">
    <property type="entry name" value="WD40/YVTN_repeat-like_dom_sf"/>
</dbReference>
<feature type="repeat" description="WD" evidence="9">
    <location>
        <begin position="263"/>
        <end position="304"/>
    </location>
</feature>
<feature type="repeat" description="WD" evidence="9">
    <location>
        <begin position="202"/>
        <end position="243"/>
    </location>
</feature>
<comment type="similarity">
    <text evidence="2">Belongs to the WD repeat RRP9 family.</text>
</comment>
<evidence type="ECO:0000256" key="3">
    <source>
        <dbReference type="ARBA" id="ARBA00022552"/>
    </source>
</evidence>
<dbReference type="PROSITE" id="PS00678">
    <property type="entry name" value="WD_REPEATS_1"/>
    <property type="match status" value="1"/>
</dbReference>
<feature type="chain" id="PRO_5042819187" evidence="11">
    <location>
        <begin position="26"/>
        <end position="561"/>
    </location>
</feature>
<dbReference type="InterPro" id="IPR036322">
    <property type="entry name" value="WD40_repeat_dom_sf"/>
</dbReference>
<dbReference type="PROSITE" id="PS50294">
    <property type="entry name" value="WD_REPEATS_REGION"/>
    <property type="match status" value="3"/>
</dbReference>
<evidence type="ECO:0000256" key="1">
    <source>
        <dbReference type="ARBA" id="ARBA00004604"/>
    </source>
</evidence>
<dbReference type="Gene3D" id="2.130.10.10">
    <property type="entry name" value="YVTN repeat-like/Quinoprotein amine dehydrogenase"/>
    <property type="match status" value="1"/>
</dbReference>
<evidence type="ECO:0000256" key="10">
    <source>
        <dbReference type="SAM" id="MobiDB-lite"/>
    </source>
</evidence>
<evidence type="ECO:0000256" key="4">
    <source>
        <dbReference type="ARBA" id="ARBA00022574"/>
    </source>
</evidence>
<evidence type="ECO:0000313" key="13">
    <source>
        <dbReference type="Proteomes" id="UP001372338"/>
    </source>
</evidence>
<evidence type="ECO:0000256" key="9">
    <source>
        <dbReference type="PROSITE-ProRule" id="PRU00221"/>
    </source>
</evidence>
<evidence type="ECO:0000256" key="5">
    <source>
        <dbReference type="ARBA" id="ARBA00022737"/>
    </source>
</evidence>
<dbReference type="InterPro" id="IPR039241">
    <property type="entry name" value="Rrp9-like"/>
</dbReference>
<keyword evidence="5" id="KW-0677">Repeat</keyword>
<dbReference type="Pfam" id="PF00400">
    <property type="entry name" value="WD40"/>
    <property type="match status" value="5"/>
</dbReference>
<comment type="subcellular location">
    <subcellularLocation>
        <location evidence="1">Nucleus</location>
        <location evidence="1">Nucleolus</location>
    </subcellularLocation>
</comment>
<dbReference type="GO" id="GO:0034511">
    <property type="term" value="F:U3 snoRNA binding"/>
    <property type="evidence" value="ECO:0007669"/>
    <property type="project" value="InterPro"/>
</dbReference>
<keyword evidence="8" id="KW-0687">Ribonucleoprotein</keyword>
<evidence type="ECO:0000256" key="2">
    <source>
        <dbReference type="ARBA" id="ARBA00006777"/>
    </source>
</evidence>
<comment type="caution">
    <text evidence="12">The sequence shown here is derived from an EMBL/GenBank/DDBJ whole genome shotgun (WGS) entry which is preliminary data.</text>
</comment>
<keyword evidence="7" id="KW-0539">Nucleus</keyword>
<feature type="repeat" description="WD" evidence="9">
    <location>
        <begin position="305"/>
        <end position="346"/>
    </location>
</feature>
<feature type="compositionally biased region" description="Acidic residues" evidence="10">
    <location>
        <begin position="105"/>
        <end position="115"/>
    </location>
</feature>
<feature type="region of interest" description="Disordered" evidence="10">
    <location>
        <begin position="45"/>
        <end position="117"/>
    </location>
</feature>
<feature type="region of interest" description="Disordered" evidence="10">
    <location>
        <begin position="135"/>
        <end position="164"/>
    </location>
</feature>
<keyword evidence="13" id="KW-1185">Reference proteome</keyword>
<keyword evidence="11" id="KW-0732">Signal</keyword>
<feature type="signal peptide" evidence="11">
    <location>
        <begin position="1"/>
        <end position="25"/>
    </location>
</feature>
<evidence type="ECO:0000256" key="11">
    <source>
        <dbReference type="SAM" id="SignalP"/>
    </source>
</evidence>
<dbReference type="FunFam" id="2.130.10.10:FF:000483">
    <property type="entry name" value="U3 snoRNP-associated protein-like EMB2271"/>
    <property type="match status" value="1"/>
</dbReference>
<dbReference type="Proteomes" id="UP001372338">
    <property type="component" value="Unassembled WGS sequence"/>
</dbReference>
<protein>
    <submittedName>
        <fullName evidence="12">Uncharacterized protein</fullName>
    </submittedName>
</protein>